<feature type="non-terminal residue" evidence="9">
    <location>
        <position position="120"/>
    </location>
</feature>
<evidence type="ECO:0000313" key="10">
    <source>
        <dbReference type="Proteomes" id="UP000572325"/>
    </source>
</evidence>
<evidence type="ECO:0000256" key="8">
    <source>
        <dbReference type="ARBA" id="ARBA00023136"/>
    </source>
</evidence>
<reference evidence="9 10" key="1">
    <citation type="submission" date="2019-09" db="EMBL/GenBank/DDBJ databases">
        <title>Bird 10,000 Genomes (B10K) Project - Family phase.</title>
        <authorList>
            <person name="Zhang G."/>
        </authorList>
    </citation>
    <scope>NUCLEOTIDE SEQUENCE [LARGE SCALE GENOMIC DNA]</scope>
    <source>
        <strain evidence="9">B10K-DU-001-27</strain>
        <tissue evidence="9">Muscle</tissue>
    </source>
</reference>
<dbReference type="PANTHER" id="PTHR35447">
    <property type="entry name" value="BH3-INTERACTING DOMAIN DEATH AGONIST"/>
    <property type="match status" value="1"/>
</dbReference>
<dbReference type="GO" id="GO:0090200">
    <property type="term" value="P:positive regulation of release of cytochrome c from mitochondria"/>
    <property type="evidence" value="ECO:0007669"/>
    <property type="project" value="TreeGrafter"/>
</dbReference>
<protein>
    <recommendedName>
        <fullName evidence="3">BH3-interacting domain death agonist</fullName>
    </recommendedName>
</protein>
<dbReference type="InterPro" id="IPR010479">
    <property type="entry name" value="BID"/>
</dbReference>
<dbReference type="InterPro" id="IPR036834">
    <property type="entry name" value="Bcl-2-like_sf"/>
</dbReference>
<evidence type="ECO:0000256" key="2">
    <source>
        <dbReference type="ARBA" id="ARBA00004496"/>
    </source>
</evidence>
<dbReference type="GO" id="GO:0005741">
    <property type="term" value="C:mitochondrial outer membrane"/>
    <property type="evidence" value="ECO:0007669"/>
    <property type="project" value="UniProtKB-SubCell"/>
</dbReference>
<dbReference type="GO" id="GO:0005829">
    <property type="term" value="C:cytosol"/>
    <property type="evidence" value="ECO:0007669"/>
    <property type="project" value="TreeGrafter"/>
</dbReference>
<evidence type="ECO:0000256" key="3">
    <source>
        <dbReference type="ARBA" id="ARBA00015802"/>
    </source>
</evidence>
<dbReference type="Proteomes" id="UP000572325">
    <property type="component" value="Unassembled WGS sequence"/>
</dbReference>
<gene>
    <name evidence="9" type="primary">Bid</name>
    <name evidence="9" type="ORF">STEDEN_R08271</name>
</gene>
<dbReference type="Pfam" id="PF06393">
    <property type="entry name" value="BID"/>
    <property type="match status" value="1"/>
</dbReference>
<evidence type="ECO:0000256" key="6">
    <source>
        <dbReference type="ARBA" id="ARBA00022787"/>
    </source>
</evidence>
<keyword evidence="10" id="KW-1185">Reference proteome</keyword>
<proteinExistence type="predicted"/>
<accession>A0A7K9RMN6</accession>
<keyword evidence="8" id="KW-0472">Membrane</keyword>
<dbReference type="SUPFAM" id="SSF56854">
    <property type="entry name" value="Bcl-2 inhibitors of programmed cell death"/>
    <property type="match status" value="1"/>
</dbReference>
<name>A0A7K9RMN6_9PASS</name>
<comment type="subcellular location">
    <subcellularLocation>
        <location evidence="2">Cytoplasm</location>
    </subcellularLocation>
    <subcellularLocation>
        <location evidence="1">Mitochondrion outer membrane</location>
    </subcellularLocation>
</comment>
<dbReference type="EMBL" id="VWZU01006599">
    <property type="protein sequence ID" value="NXI25172.1"/>
    <property type="molecule type" value="Genomic_DNA"/>
</dbReference>
<organism evidence="9 10">
    <name type="scientific">Sterrhoptilus dennistouni</name>
    <dbReference type="NCBI Taxonomy" id="2585820"/>
    <lineage>
        <taxon>Eukaryota</taxon>
        <taxon>Metazoa</taxon>
        <taxon>Chordata</taxon>
        <taxon>Craniata</taxon>
        <taxon>Vertebrata</taxon>
        <taxon>Euteleostomi</taxon>
        <taxon>Archelosauria</taxon>
        <taxon>Archosauria</taxon>
        <taxon>Dinosauria</taxon>
        <taxon>Saurischia</taxon>
        <taxon>Theropoda</taxon>
        <taxon>Coelurosauria</taxon>
        <taxon>Aves</taxon>
        <taxon>Neognathae</taxon>
        <taxon>Neoaves</taxon>
        <taxon>Telluraves</taxon>
        <taxon>Australaves</taxon>
        <taxon>Passeriformes</taxon>
        <taxon>Sylvioidea</taxon>
        <taxon>Zosteropidae</taxon>
        <taxon>Sterrhoptilus</taxon>
    </lineage>
</organism>
<feature type="non-terminal residue" evidence="9">
    <location>
        <position position="1"/>
    </location>
</feature>
<comment type="caution">
    <text evidence="9">The sequence shown here is derived from an EMBL/GenBank/DDBJ whole genome shotgun (WGS) entry which is preliminary data.</text>
</comment>
<evidence type="ECO:0000313" key="9">
    <source>
        <dbReference type="EMBL" id="NXI25172.1"/>
    </source>
</evidence>
<keyword evidence="5" id="KW-0053">Apoptosis</keyword>
<dbReference type="Gene3D" id="1.10.437.10">
    <property type="entry name" value="Blc2-like"/>
    <property type="match status" value="1"/>
</dbReference>
<sequence length="120" mass="13749">AQTNEEVIRLIAARLVEIGDQFDRDIQGRVVNDLVQHFRNESLSNEEIMRHMSRVLGEVVQSIPSDMDQERAKLVLAMHLAKKVMNTVPSLLQRVYNTTVNYLNQQFHDYIADMVSPAAL</sequence>
<evidence type="ECO:0000256" key="5">
    <source>
        <dbReference type="ARBA" id="ARBA00022703"/>
    </source>
</evidence>
<keyword evidence="6" id="KW-1000">Mitochondrion outer membrane</keyword>
<dbReference type="GO" id="GO:0008637">
    <property type="term" value="P:apoptotic mitochondrial changes"/>
    <property type="evidence" value="ECO:0007669"/>
    <property type="project" value="TreeGrafter"/>
</dbReference>
<dbReference type="PANTHER" id="PTHR35447:SF1">
    <property type="entry name" value="BH3-INTERACTING DOMAIN DEATH AGONIST"/>
    <property type="match status" value="1"/>
</dbReference>
<evidence type="ECO:0000256" key="7">
    <source>
        <dbReference type="ARBA" id="ARBA00023128"/>
    </source>
</evidence>
<keyword evidence="4" id="KW-0963">Cytoplasm</keyword>
<keyword evidence="7" id="KW-0496">Mitochondrion</keyword>
<dbReference type="GO" id="GO:2001238">
    <property type="term" value="P:positive regulation of extrinsic apoptotic signaling pathway"/>
    <property type="evidence" value="ECO:0007669"/>
    <property type="project" value="TreeGrafter"/>
</dbReference>
<evidence type="ECO:0000256" key="4">
    <source>
        <dbReference type="ARBA" id="ARBA00022490"/>
    </source>
</evidence>
<evidence type="ECO:0000256" key="1">
    <source>
        <dbReference type="ARBA" id="ARBA00004294"/>
    </source>
</evidence>
<dbReference type="GO" id="GO:2001244">
    <property type="term" value="P:positive regulation of intrinsic apoptotic signaling pathway"/>
    <property type="evidence" value="ECO:0007669"/>
    <property type="project" value="TreeGrafter"/>
</dbReference>
<dbReference type="AlphaFoldDB" id="A0A7K9RMN6"/>